<dbReference type="Proteomes" id="UP000309734">
    <property type="component" value="Unassembled WGS sequence"/>
</dbReference>
<evidence type="ECO:0000256" key="7">
    <source>
        <dbReference type="ARBA" id="ARBA00023295"/>
    </source>
</evidence>
<comment type="catalytic activity">
    <reaction evidence="1">
        <text>Endohydrolysis of (1-&gt;4)-beta-D-glucosidic linkages in cellulose, lichenin and cereal beta-D-glucans.</text>
        <dbReference type="EC" id="3.2.1.4"/>
    </reaction>
</comment>
<dbReference type="Pfam" id="PF02927">
    <property type="entry name" value="CelD_N"/>
    <property type="match status" value="1"/>
</dbReference>
<name>A0A4S9W6K5_AURPU</name>
<dbReference type="InterPro" id="IPR001701">
    <property type="entry name" value="Glyco_hydro_9"/>
</dbReference>
<evidence type="ECO:0000256" key="1">
    <source>
        <dbReference type="ARBA" id="ARBA00000966"/>
    </source>
</evidence>
<feature type="domain" description="Cellulase Ig-like" evidence="11">
    <location>
        <begin position="190"/>
        <end position="272"/>
    </location>
</feature>
<dbReference type="Pfam" id="PF00759">
    <property type="entry name" value="Glyco_hydro_9"/>
    <property type="match status" value="1"/>
</dbReference>
<dbReference type="SUPFAM" id="SSF81296">
    <property type="entry name" value="E set domains"/>
    <property type="match status" value="1"/>
</dbReference>
<dbReference type="PANTHER" id="PTHR22298">
    <property type="entry name" value="ENDO-1,4-BETA-GLUCANASE"/>
    <property type="match status" value="1"/>
</dbReference>
<evidence type="ECO:0000256" key="4">
    <source>
        <dbReference type="ARBA" id="ARBA00022801"/>
    </source>
</evidence>
<organism evidence="12 13">
    <name type="scientific">Aureobasidium pullulans</name>
    <name type="common">Black yeast</name>
    <name type="synonym">Pullularia pullulans</name>
    <dbReference type="NCBI Taxonomy" id="5580"/>
    <lineage>
        <taxon>Eukaryota</taxon>
        <taxon>Fungi</taxon>
        <taxon>Dikarya</taxon>
        <taxon>Ascomycota</taxon>
        <taxon>Pezizomycotina</taxon>
        <taxon>Dothideomycetes</taxon>
        <taxon>Dothideomycetidae</taxon>
        <taxon>Dothideales</taxon>
        <taxon>Saccotheciaceae</taxon>
        <taxon>Aureobasidium</taxon>
    </lineage>
</organism>
<feature type="domain" description="Glycoside hydrolase family 9" evidence="10">
    <location>
        <begin position="283"/>
        <end position="775"/>
    </location>
</feature>
<protein>
    <recommendedName>
        <fullName evidence="3">cellulase</fullName>
        <ecNumber evidence="3">3.2.1.4</ecNumber>
    </recommendedName>
</protein>
<dbReference type="EMBL" id="QZBS01000570">
    <property type="protein sequence ID" value="THZ60823.1"/>
    <property type="molecule type" value="Genomic_DNA"/>
</dbReference>
<dbReference type="Gene3D" id="2.60.120.260">
    <property type="entry name" value="Galactose-binding domain-like"/>
    <property type="match status" value="1"/>
</dbReference>
<keyword evidence="5" id="KW-0136">Cellulose degradation</keyword>
<dbReference type="InterPro" id="IPR012341">
    <property type="entry name" value="6hp_glycosidase-like_sf"/>
</dbReference>
<comment type="similarity">
    <text evidence="2">Belongs to the glycosyl hydrolase 9 (cellulase E) family.</text>
</comment>
<dbReference type="GO" id="GO:0008810">
    <property type="term" value="F:cellulase activity"/>
    <property type="evidence" value="ECO:0007669"/>
    <property type="project" value="UniProtKB-EC"/>
</dbReference>
<keyword evidence="7 12" id="KW-0326">Glycosidase</keyword>
<accession>A0A4S9W6K5</accession>
<evidence type="ECO:0000256" key="6">
    <source>
        <dbReference type="ARBA" id="ARBA00023277"/>
    </source>
</evidence>
<dbReference type="InterPro" id="IPR014756">
    <property type="entry name" value="Ig_E-set"/>
</dbReference>
<evidence type="ECO:0000313" key="13">
    <source>
        <dbReference type="Proteomes" id="UP000309734"/>
    </source>
</evidence>
<dbReference type="EC" id="3.2.1.4" evidence="3"/>
<evidence type="ECO:0000256" key="2">
    <source>
        <dbReference type="ARBA" id="ARBA00007072"/>
    </source>
</evidence>
<dbReference type="AlphaFoldDB" id="A0A4S9W6K5"/>
<proteinExistence type="inferred from homology"/>
<comment type="caution">
    <text evidence="12">The sequence shown here is derived from an EMBL/GenBank/DDBJ whole genome shotgun (WGS) entry which is preliminary data.</text>
</comment>
<dbReference type="Gene3D" id="1.50.10.10">
    <property type="match status" value="1"/>
</dbReference>
<dbReference type="GO" id="GO:0030245">
    <property type="term" value="P:cellulose catabolic process"/>
    <property type="evidence" value="ECO:0007669"/>
    <property type="project" value="UniProtKB-KW"/>
</dbReference>
<evidence type="ECO:0000256" key="9">
    <source>
        <dbReference type="SAM" id="MobiDB-lite"/>
    </source>
</evidence>
<dbReference type="SUPFAM" id="SSF49785">
    <property type="entry name" value="Galactose-binding domain-like"/>
    <property type="match status" value="1"/>
</dbReference>
<evidence type="ECO:0000259" key="11">
    <source>
        <dbReference type="Pfam" id="PF02927"/>
    </source>
</evidence>
<feature type="region of interest" description="Disordered" evidence="9">
    <location>
        <begin position="719"/>
        <end position="739"/>
    </location>
</feature>
<dbReference type="SUPFAM" id="SSF48208">
    <property type="entry name" value="Six-hairpin glycosidases"/>
    <property type="match status" value="1"/>
</dbReference>
<dbReference type="InterPro" id="IPR008979">
    <property type="entry name" value="Galactose-bd-like_sf"/>
</dbReference>
<keyword evidence="8" id="KW-0624">Polysaccharide degradation</keyword>
<dbReference type="Gene3D" id="2.60.40.10">
    <property type="entry name" value="Immunoglobulins"/>
    <property type="match status" value="1"/>
</dbReference>
<dbReference type="InterPro" id="IPR004197">
    <property type="entry name" value="Cellulase_Ig-like"/>
</dbReference>
<evidence type="ECO:0000313" key="12">
    <source>
        <dbReference type="EMBL" id="THZ60823.1"/>
    </source>
</evidence>
<sequence>MASLCGLNYIHRVTHDFCADIHDPSDIFAVENEAPGTPNLVHNGSFTDGTPGWTVEPPGFIREGMLCVMVLAGTAPKASYIETTQNFTQVKNDIYYLNFTASASHATNLWIQTNGYDPSAGGAPVDPNLNTTQVPLTTSLQPFSFSFSPANQENNSTLTFFLGGSNFTIEICLGDISLHRINRLPYHQDVGPAIKVNQHGYLPNGPKTATVMSQSNSSLSWNLLNSHGTLVMSGQTHPFGNDTGSGRNVHTIDFTNHTKQGSGYTLEVAGEVSYPFAITSTLYTSLRQDSMEFFYQQRSGIAIDAELVGYQYARPAGHINVFPNQGDVVTPCQYGWESNVTYLEPWTCNYTLDVSQGWYDAGDQGKYVVNGGISTAQILMAYERSLYAPNNSSNSLGDGSLRIPERSNGYPDFLDEARWEMEFLLKMRVPQNSPPQLFNGTYIDMSGMVHHKMHDNQWTQLPTPPNVDSKRRELHRPSTAATLNMVATAAMSARLWAKFDSAFAQRCLDAARVGYAAAKANPAIYAPGTDWDLGGGAYSDDDVRDEFYWAAAELYITTSEAEFENDVISNYYHTANVSTLFPQDGFGWSSMQTLAQLDLAAVPNNITGRDAIIESGMAGAEQYMAVQTTQPTGVFITSYPWGSNSNQLNCIQVVATAYDISRNTTYRTSALSGMDYIFGRNALSQSYVHDYGTKTSSNMHSRLFANELSRLIPQNPIVPPPPKGAMAGGANESPDDPPANDVLKNCVGQLCYVDDVNSYSTNEVAINWGSALAWVASWAADQ</sequence>
<keyword evidence="6" id="KW-0119">Carbohydrate metabolism</keyword>
<dbReference type="CDD" id="cd02850">
    <property type="entry name" value="E_set_Cellulase_N"/>
    <property type="match status" value="1"/>
</dbReference>
<dbReference type="InterPro" id="IPR008928">
    <property type="entry name" value="6-hairpin_glycosidase_sf"/>
</dbReference>
<evidence type="ECO:0000256" key="5">
    <source>
        <dbReference type="ARBA" id="ARBA00023001"/>
    </source>
</evidence>
<reference evidence="12 13" key="1">
    <citation type="submission" date="2018-10" db="EMBL/GenBank/DDBJ databases">
        <title>Fifty Aureobasidium pullulans genomes reveal a recombining polyextremotolerant generalist.</title>
        <authorList>
            <person name="Gostincar C."/>
            <person name="Turk M."/>
            <person name="Zajc J."/>
            <person name="Gunde-Cimerman N."/>
        </authorList>
    </citation>
    <scope>NUCLEOTIDE SEQUENCE [LARGE SCALE GENOMIC DNA]</scope>
    <source>
        <strain evidence="12 13">EXF-3519</strain>
    </source>
</reference>
<dbReference type="InterPro" id="IPR013783">
    <property type="entry name" value="Ig-like_fold"/>
</dbReference>
<evidence type="ECO:0000256" key="8">
    <source>
        <dbReference type="ARBA" id="ARBA00023326"/>
    </source>
</evidence>
<evidence type="ECO:0000259" key="10">
    <source>
        <dbReference type="Pfam" id="PF00759"/>
    </source>
</evidence>
<gene>
    <name evidence="12" type="ORF">D6C85_09689</name>
</gene>
<evidence type="ECO:0000256" key="3">
    <source>
        <dbReference type="ARBA" id="ARBA00012601"/>
    </source>
</evidence>
<keyword evidence="4" id="KW-0378">Hydrolase</keyword>